<dbReference type="VEuPathDB" id="FungiDB:MPH_07486"/>
<dbReference type="SUPFAM" id="SSF51735">
    <property type="entry name" value="NAD(P)-binding Rossmann-fold domains"/>
    <property type="match status" value="1"/>
</dbReference>
<dbReference type="PANTHER" id="PTHR45033:SF1">
    <property type="entry name" value="OXIDOREDUCTASE (EUROFUNG)"/>
    <property type="match status" value="1"/>
</dbReference>
<evidence type="ECO:0000259" key="1">
    <source>
        <dbReference type="SMART" id="SM00829"/>
    </source>
</evidence>
<dbReference type="SUPFAM" id="SSF50129">
    <property type="entry name" value="GroES-like"/>
    <property type="match status" value="1"/>
</dbReference>
<dbReference type="InterPro" id="IPR036291">
    <property type="entry name" value="NAD(P)-bd_dom_sf"/>
</dbReference>
<evidence type="ECO:0000313" key="3">
    <source>
        <dbReference type="Proteomes" id="UP000007129"/>
    </source>
</evidence>
<gene>
    <name evidence="2" type="ORF">MPH_07486</name>
</gene>
<dbReference type="InterPro" id="IPR052711">
    <property type="entry name" value="Zinc_ADH-like"/>
</dbReference>
<dbReference type="InterPro" id="IPR013154">
    <property type="entry name" value="ADH-like_N"/>
</dbReference>
<sequence length="347" mass="37298">MAIPDTYQAYRRTTGKPPLKIIKVTETTPKDLGVRDVLIRIHAVSLNYRDLATLTGRYPFPLEEGGIVASDCAAEVVAVGPAVNDFKIGDRVAPIFDLENLNGDNDETRGLGGEVAGVLRQFALFDEKHLVRLPENLSWEEASTIACAGVTAWNALNVPAHANRNKTALLQGTGGVSMFALLICLGAGIRPIITSSSDDKLRAVSKLAPEGSIGTINYRTHPDTAAEVKRLTEGRGVDIIVNNAGPSSLPLDFESIRRRGTISLVGGLSGLDSPDFNFFLSVIFKTAKVHGVAVGSKVDFQDLNDFIADKDVRIAPAIDRVFGFEDAEAAFQYLSLGKHVGKVVIKM</sequence>
<evidence type="ECO:0000313" key="2">
    <source>
        <dbReference type="EMBL" id="EKG15324.1"/>
    </source>
</evidence>
<reference evidence="2 3" key="1">
    <citation type="journal article" date="2012" name="BMC Genomics">
        <title>Tools to kill: Genome of one of the most destructive plant pathogenic fungi Macrophomina phaseolina.</title>
        <authorList>
            <person name="Islam M.S."/>
            <person name="Haque M.S."/>
            <person name="Islam M.M."/>
            <person name="Emdad E.M."/>
            <person name="Halim A."/>
            <person name="Hossen Q.M.M."/>
            <person name="Hossain M.Z."/>
            <person name="Ahmed B."/>
            <person name="Rahim S."/>
            <person name="Rahman M.S."/>
            <person name="Alam M.M."/>
            <person name="Hou S."/>
            <person name="Wan X."/>
            <person name="Saito J.A."/>
            <person name="Alam M."/>
        </authorList>
    </citation>
    <scope>NUCLEOTIDE SEQUENCE [LARGE SCALE GENOMIC DNA]</scope>
    <source>
        <strain evidence="2 3">MS6</strain>
    </source>
</reference>
<dbReference type="InParanoid" id="K2RYP4"/>
<proteinExistence type="predicted"/>
<dbReference type="OrthoDB" id="3509362at2759"/>
<dbReference type="GO" id="GO:0016491">
    <property type="term" value="F:oxidoreductase activity"/>
    <property type="evidence" value="ECO:0007669"/>
    <property type="project" value="InterPro"/>
</dbReference>
<dbReference type="Gene3D" id="3.90.180.10">
    <property type="entry name" value="Medium-chain alcohol dehydrogenases, catalytic domain"/>
    <property type="match status" value="1"/>
</dbReference>
<dbReference type="STRING" id="1126212.K2RYP4"/>
<dbReference type="CDD" id="cd08276">
    <property type="entry name" value="MDR7"/>
    <property type="match status" value="1"/>
</dbReference>
<dbReference type="eggNOG" id="KOG1198">
    <property type="taxonomic scope" value="Eukaryota"/>
</dbReference>
<dbReference type="EMBL" id="AHHD01000304">
    <property type="protein sequence ID" value="EKG15324.1"/>
    <property type="molecule type" value="Genomic_DNA"/>
</dbReference>
<dbReference type="Gene3D" id="3.40.50.720">
    <property type="entry name" value="NAD(P)-binding Rossmann-like Domain"/>
    <property type="match status" value="1"/>
</dbReference>
<dbReference type="Proteomes" id="UP000007129">
    <property type="component" value="Unassembled WGS sequence"/>
</dbReference>
<dbReference type="HOGENOM" id="CLU_026673_3_4_1"/>
<dbReference type="InterPro" id="IPR020843">
    <property type="entry name" value="ER"/>
</dbReference>
<dbReference type="InterPro" id="IPR011032">
    <property type="entry name" value="GroES-like_sf"/>
</dbReference>
<name>K2RYP4_MACPH</name>
<feature type="domain" description="Enoyl reductase (ER)" evidence="1">
    <location>
        <begin position="15"/>
        <end position="345"/>
    </location>
</feature>
<accession>K2RYP4</accession>
<dbReference type="AlphaFoldDB" id="K2RYP4"/>
<dbReference type="SMART" id="SM00829">
    <property type="entry name" value="PKS_ER"/>
    <property type="match status" value="1"/>
</dbReference>
<dbReference type="Pfam" id="PF00107">
    <property type="entry name" value="ADH_zinc_N"/>
    <property type="match status" value="1"/>
</dbReference>
<dbReference type="InterPro" id="IPR013149">
    <property type="entry name" value="ADH-like_C"/>
</dbReference>
<organism evidence="2 3">
    <name type="scientific">Macrophomina phaseolina (strain MS6)</name>
    <name type="common">Charcoal rot fungus</name>
    <dbReference type="NCBI Taxonomy" id="1126212"/>
    <lineage>
        <taxon>Eukaryota</taxon>
        <taxon>Fungi</taxon>
        <taxon>Dikarya</taxon>
        <taxon>Ascomycota</taxon>
        <taxon>Pezizomycotina</taxon>
        <taxon>Dothideomycetes</taxon>
        <taxon>Dothideomycetes incertae sedis</taxon>
        <taxon>Botryosphaeriales</taxon>
        <taxon>Botryosphaeriaceae</taxon>
        <taxon>Macrophomina</taxon>
    </lineage>
</organism>
<dbReference type="Pfam" id="PF08240">
    <property type="entry name" value="ADH_N"/>
    <property type="match status" value="1"/>
</dbReference>
<comment type="caution">
    <text evidence="2">The sequence shown here is derived from an EMBL/GenBank/DDBJ whole genome shotgun (WGS) entry which is preliminary data.</text>
</comment>
<protein>
    <submittedName>
        <fullName evidence="2">Alcohol dehydrogenase superfamily zinc-containing</fullName>
    </submittedName>
</protein>
<dbReference type="PANTHER" id="PTHR45033">
    <property type="match status" value="1"/>
</dbReference>